<reference evidence="1 2" key="1">
    <citation type="journal article" date="2021" name="ISME Commun">
        <title>Automated analysis of genomic sequences facilitates high-throughput and comprehensive description of bacteria.</title>
        <authorList>
            <person name="Hitch T.C.A."/>
        </authorList>
    </citation>
    <scope>NUCLEOTIDE SEQUENCE [LARGE SCALE GENOMIC DNA]</scope>
    <source>
        <strain evidence="1 2">Sanger_31</strain>
    </source>
</reference>
<protein>
    <submittedName>
        <fullName evidence="1">Uncharacterized protein</fullName>
    </submittedName>
</protein>
<proteinExistence type="predicted"/>
<dbReference type="AlphaFoldDB" id="A0AAE3LHY6"/>
<comment type="caution">
    <text evidence="1">The sequence shown here is derived from an EMBL/GenBank/DDBJ whole genome shotgun (WGS) entry which is preliminary data.</text>
</comment>
<gene>
    <name evidence="1" type="ORF">OCV57_09795</name>
</gene>
<dbReference type="RefSeq" id="WP_267301377.1">
    <property type="nucleotide sequence ID" value="NZ_JAOQJZ010000009.1"/>
</dbReference>
<sequence>MMKVGSRKVIVSKVLLERVCKLLGEERQGTIIIRAFVFFLCDFYNECSPLYYKNTGQSPEDAYASAYNKLCGKPWIKRHINDIEKKVTVSVNIPYDIDQLLKIIVLTNDRSKIANLCLIFVISHYKSSNELTIPAIKLHGNKFNPIMRDTIRALVRDNKYERITDVFAGALGISTRVQKYGDKLYVNVYDDVAAKIDMQKTQGIDEAQALPQKGLYNLMEVVKNQPFRLITNILTLDFSKDTFTKIKELYDSNNKNDSSLAYATYYFYLNAVSVMNKMENFNSNAKTDTLLNAARHIYEYSLFLNQKKTYLKSNNYKELIGVRRRAFSENSLVIYDPPYIDGEGYNTEFTLEDHKNLIKTVVNSKADFIYFVRNRVSRSVSNDKDKSIKVINISPQKLKADDIILQNKLRELFKNKGKKEKLYYILIPYKRAKFPNNENEIVDREFGVTYELIVTSIKPNDDRFNELKNKHWDDWDNEGYWEGFEREIKWGQF</sequence>
<dbReference type="SUPFAM" id="SSF53335">
    <property type="entry name" value="S-adenosyl-L-methionine-dependent methyltransferases"/>
    <property type="match status" value="1"/>
</dbReference>
<accession>A0AAE3LHY6</accession>
<dbReference type="EMBL" id="JAOQJZ010000009">
    <property type="protein sequence ID" value="MCU6706214.1"/>
    <property type="molecule type" value="Genomic_DNA"/>
</dbReference>
<dbReference type="Proteomes" id="UP001208131">
    <property type="component" value="Unassembled WGS sequence"/>
</dbReference>
<evidence type="ECO:0000313" key="1">
    <source>
        <dbReference type="EMBL" id="MCU6706214.1"/>
    </source>
</evidence>
<evidence type="ECO:0000313" key="2">
    <source>
        <dbReference type="Proteomes" id="UP001208131"/>
    </source>
</evidence>
<name>A0AAE3LHY6_9FIRM</name>
<dbReference type="InterPro" id="IPR029063">
    <property type="entry name" value="SAM-dependent_MTases_sf"/>
</dbReference>
<keyword evidence="2" id="KW-1185">Reference proteome</keyword>
<organism evidence="1 2">
    <name type="scientific">Hominimerdicola aceti</name>
    <dbReference type="NCBI Taxonomy" id="2981726"/>
    <lineage>
        <taxon>Bacteria</taxon>
        <taxon>Bacillati</taxon>
        <taxon>Bacillota</taxon>
        <taxon>Clostridia</taxon>
        <taxon>Eubacteriales</taxon>
        <taxon>Oscillospiraceae</taxon>
        <taxon>Hominimerdicola</taxon>
    </lineage>
</organism>